<dbReference type="InterPro" id="IPR023772">
    <property type="entry name" value="DNA-bd_HTH_TetR-type_CS"/>
</dbReference>
<organism evidence="4 5">
    <name type="scientific">Paenibacillus thermoaerophilus</name>
    <dbReference type="NCBI Taxonomy" id="1215385"/>
    <lineage>
        <taxon>Bacteria</taxon>
        <taxon>Bacillati</taxon>
        <taxon>Bacillota</taxon>
        <taxon>Bacilli</taxon>
        <taxon>Bacillales</taxon>
        <taxon>Paenibacillaceae</taxon>
        <taxon>Paenibacillus</taxon>
    </lineage>
</organism>
<dbReference type="InterPro" id="IPR050624">
    <property type="entry name" value="HTH-type_Tx_Regulator"/>
</dbReference>
<sequence length="299" mass="34867">MDKKSQILEAAMRCFSQKGYRATSIQEIADTLGIAKGSLYFYFKSKEDLLASIIKQYIDKMMDEFWAIVRDESLPARERLYRQQVQSFRYYQNNKDFIRLLMQERLDLHDQLFELVYSVRYQTLSGIQQLLTDIYGEASVPYSVDAATVYIAMSNEYMTYMILDQGWVELDEERLARHLLNWLDDVMQGMLKRGEDPLLRPEKLLAMAEARDMHKPLWKKEALTELQTIRSLLESSGLAAETLDEMISSTVTIEEEIDRDLPRPVVVKGLIALLKKVKKAEIKKHIARLEQLLAHRPYA</sequence>
<keyword evidence="5" id="KW-1185">Reference proteome</keyword>
<dbReference type="Proteomes" id="UP001596528">
    <property type="component" value="Unassembled WGS sequence"/>
</dbReference>
<dbReference type="PANTHER" id="PTHR43479">
    <property type="entry name" value="ACREF/ENVCD OPERON REPRESSOR-RELATED"/>
    <property type="match status" value="1"/>
</dbReference>
<dbReference type="PROSITE" id="PS01081">
    <property type="entry name" value="HTH_TETR_1"/>
    <property type="match status" value="1"/>
</dbReference>
<name>A0ABW2V362_9BACL</name>
<evidence type="ECO:0000259" key="3">
    <source>
        <dbReference type="PROSITE" id="PS50977"/>
    </source>
</evidence>
<dbReference type="PROSITE" id="PS50977">
    <property type="entry name" value="HTH_TETR_2"/>
    <property type="match status" value="1"/>
</dbReference>
<dbReference type="InterPro" id="IPR001647">
    <property type="entry name" value="HTH_TetR"/>
</dbReference>
<proteinExistence type="predicted"/>
<dbReference type="EMBL" id="JBHTGQ010000024">
    <property type="protein sequence ID" value="MFC7750586.1"/>
    <property type="molecule type" value="Genomic_DNA"/>
</dbReference>
<dbReference type="PANTHER" id="PTHR43479:SF22">
    <property type="entry name" value="TRANSCRIPTIONAL REGULATOR, TETR FAMILY"/>
    <property type="match status" value="1"/>
</dbReference>
<feature type="DNA-binding region" description="H-T-H motif" evidence="2">
    <location>
        <begin position="24"/>
        <end position="43"/>
    </location>
</feature>
<dbReference type="InterPro" id="IPR009057">
    <property type="entry name" value="Homeodomain-like_sf"/>
</dbReference>
<dbReference type="PRINTS" id="PR00455">
    <property type="entry name" value="HTHTETR"/>
</dbReference>
<comment type="caution">
    <text evidence="4">The sequence shown here is derived from an EMBL/GenBank/DDBJ whole genome shotgun (WGS) entry which is preliminary data.</text>
</comment>
<evidence type="ECO:0000313" key="4">
    <source>
        <dbReference type="EMBL" id="MFC7750586.1"/>
    </source>
</evidence>
<dbReference type="RefSeq" id="WP_138790060.1">
    <property type="nucleotide sequence ID" value="NZ_JBHTGQ010000024.1"/>
</dbReference>
<gene>
    <name evidence="4" type="ORF">ACFQWB_11700</name>
</gene>
<accession>A0ABW2V362</accession>
<dbReference type="SUPFAM" id="SSF46689">
    <property type="entry name" value="Homeodomain-like"/>
    <property type="match status" value="1"/>
</dbReference>
<dbReference type="Pfam" id="PF00440">
    <property type="entry name" value="TetR_N"/>
    <property type="match status" value="1"/>
</dbReference>
<keyword evidence="1 2" id="KW-0238">DNA-binding</keyword>
<protein>
    <submittedName>
        <fullName evidence="4">TetR/AcrR family transcriptional regulator</fullName>
    </submittedName>
</protein>
<feature type="domain" description="HTH tetR-type" evidence="3">
    <location>
        <begin position="1"/>
        <end position="61"/>
    </location>
</feature>
<dbReference type="Gene3D" id="1.10.10.60">
    <property type="entry name" value="Homeodomain-like"/>
    <property type="match status" value="1"/>
</dbReference>
<evidence type="ECO:0000313" key="5">
    <source>
        <dbReference type="Proteomes" id="UP001596528"/>
    </source>
</evidence>
<dbReference type="Gene3D" id="1.10.357.10">
    <property type="entry name" value="Tetracycline Repressor, domain 2"/>
    <property type="match status" value="1"/>
</dbReference>
<evidence type="ECO:0000256" key="1">
    <source>
        <dbReference type="ARBA" id="ARBA00023125"/>
    </source>
</evidence>
<evidence type="ECO:0000256" key="2">
    <source>
        <dbReference type="PROSITE-ProRule" id="PRU00335"/>
    </source>
</evidence>
<reference evidence="5" key="1">
    <citation type="journal article" date="2019" name="Int. J. Syst. Evol. Microbiol.">
        <title>The Global Catalogue of Microorganisms (GCM) 10K type strain sequencing project: providing services to taxonomists for standard genome sequencing and annotation.</title>
        <authorList>
            <consortium name="The Broad Institute Genomics Platform"/>
            <consortium name="The Broad Institute Genome Sequencing Center for Infectious Disease"/>
            <person name="Wu L."/>
            <person name="Ma J."/>
        </authorList>
    </citation>
    <scope>NUCLEOTIDE SEQUENCE [LARGE SCALE GENOMIC DNA]</scope>
    <source>
        <strain evidence="5">JCM 18657</strain>
    </source>
</reference>